<dbReference type="Proteomes" id="UP001596328">
    <property type="component" value="Unassembled WGS sequence"/>
</dbReference>
<protein>
    <submittedName>
        <fullName evidence="2">Uncharacterized protein</fullName>
    </submittedName>
</protein>
<feature type="region of interest" description="Disordered" evidence="1">
    <location>
        <begin position="13"/>
        <end position="40"/>
    </location>
</feature>
<dbReference type="AlphaFoldDB" id="A0ABD5RUU2"/>
<evidence type="ECO:0000256" key="1">
    <source>
        <dbReference type="SAM" id="MobiDB-lite"/>
    </source>
</evidence>
<name>A0ABD5RUU2_9EURY</name>
<evidence type="ECO:0000313" key="2">
    <source>
        <dbReference type="EMBL" id="MFC6723179.1"/>
    </source>
</evidence>
<dbReference type="EMBL" id="JBHSWU010000006">
    <property type="protein sequence ID" value="MFC6723179.1"/>
    <property type="molecule type" value="Genomic_DNA"/>
</dbReference>
<proteinExistence type="predicted"/>
<evidence type="ECO:0000313" key="3">
    <source>
        <dbReference type="Proteomes" id="UP001596328"/>
    </source>
</evidence>
<keyword evidence="3" id="KW-1185">Reference proteome</keyword>
<accession>A0ABD5RUU2</accession>
<sequence>MTEVLKFLSMDSVSDNMGFDPRPEKTEQDSESNPDQYPRLDPKTIARIDKALEGTINVDLTKLSADDKFSLLIDRYDRKARNVES</sequence>
<reference evidence="2 3" key="1">
    <citation type="journal article" date="2019" name="Int. J. Syst. Evol. Microbiol.">
        <title>The Global Catalogue of Microorganisms (GCM) 10K type strain sequencing project: providing services to taxonomists for standard genome sequencing and annotation.</title>
        <authorList>
            <consortium name="The Broad Institute Genomics Platform"/>
            <consortium name="The Broad Institute Genome Sequencing Center for Infectious Disease"/>
            <person name="Wu L."/>
            <person name="Ma J."/>
        </authorList>
    </citation>
    <scope>NUCLEOTIDE SEQUENCE [LARGE SCALE GENOMIC DNA]</scope>
    <source>
        <strain evidence="2 3">NBRC 111368</strain>
    </source>
</reference>
<comment type="caution">
    <text evidence="2">The sequence shown here is derived from an EMBL/GenBank/DDBJ whole genome shotgun (WGS) entry which is preliminary data.</text>
</comment>
<organism evidence="2 3">
    <name type="scientific">Halobium palmae</name>
    <dbReference type="NCBI Taxonomy" id="1776492"/>
    <lineage>
        <taxon>Archaea</taxon>
        <taxon>Methanobacteriati</taxon>
        <taxon>Methanobacteriota</taxon>
        <taxon>Stenosarchaea group</taxon>
        <taxon>Halobacteria</taxon>
        <taxon>Halobacteriales</taxon>
        <taxon>Haloferacaceae</taxon>
        <taxon>Halobium</taxon>
    </lineage>
</organism>
<gene>
    <name evidence="2" type="ORF">ACFQE1_01980</name>
</gene>